<reference evidence="3" key="2">
    <citation type="submission" date="2020-09" db="EMBL/GenBank/DDBJ databases">
        <authorList>
            <person name="Sun Q."/>
            <person name="Zhou Y."/>
        </authorList>
    </citation>
    <scope>NUCLEOTIDE SEQUENCE</scope>
    <source>
        <strain evidence="3">CGMCC 1.16134</strain>
    </source>
</reference>
<keyword evidence="4" id="KW-1185">Reference proteome</keyword>
<evidence type="ECO:0000259" key="2">
    <source>
        <dbReference type="Pfam" id="PF17668"/>
    </source>
</evidence>
<dbReference type="EMBL" id="BMKR01000001">
    <property type="protein sequence ID" value="GGF61535.1"/>
    <property type="molecule type" value="Genomic_DNA"/>
</dbReference>
<dbReference type="PANTHER" id="PTHR37817">
    <property type="entry name" value="N-ACETYLTRANSFERASE EIS"/>
    <property type="match status" value="1"/>
</dbReference>
<evidence type="ECO:0000313" key="3">
    <source>
        <dbReference type="EMBL" id="GGF61535.1"/>
    </source>
</evidence>
<evidence type="ECO:0000313" key="4">
    <source>
        <dbReference type="Proteomes" id="UP000637643"/>
    </source>
</evidence>
<comment type="caution">
    <text evidence="3">The sequence shown here is derived from an EMBL/GenBank/DDBJ whole genome shotgun (WGS) entry which is preliminary data.</text>
</comment>
<dbReference type="InterPro" id="IPR051554">
    <property type="entry name" value="Acetyltransferase_Eis"/>
</dbReference>
<dbReference type="RefSeq" id="WP_189021869.1">
    <property type="nucleotide sequence ID" value="NZ_BMKR01000001.1"/>
</dbReference>
<dbReference type="Pfam" id="PF13530">
    <property type="entry name" value="SCP2_2"/>
    <property type="match status" value="1"/>
</dbReference>
<protein>
    <submittedName>
        <fullName evidence="3">GNAT family acetyltransferase</fullName>
    </submittedName>
</protein>
<dbReference type="InterPro" id="IPR041380">
    <property type="entry name" value="Acetyltransf_17"/>
</dbReference>
<dbReference type="GO" id="GO:0030649">
    <property type="term" value="P:aminoglycoside antibiotic catabolic process"/>
    <property type="evidence" value="ECO:0007669"/>
    <property type="project" value="TreeGrafter"/>
</dbReference>
<organism evidence="3 4">
    <name type="scientific">Paenibacillus albidus</name>
    <dbReference type="NCBI Taxonomy" id="2041023"/>
    <lineage>
        <taxon>Bacteria</taxon>
        <taxon>Bacillati</taxon>
        <taxon>Bacillota</taxon>
        <taxon>Bacilli</taxon>
        <taxon>Bacillales</taxon>
        <taxon>Paenibacillaceae</taxon>
        <taxon>Paenibacillus</taxon>
    </lineage>
</organism>
<dbReference type="Gene3D" id="3.30.1050.10">
    <property type="entry name" value="SCP2 sterol-binding domain"/>
    <property type="match status" value="1"/>
</dbReference>
<evidence type="ECO:0000259" key="1">
    <source>
        <dbReference type="Pfam" id="PF13530"/>
    </source>
</evidence>
<dbReference type="InterPro" id="IPR036527">
    <property type="entry name" value="SCP2_sterol-bd_dom_sf"/>
</dbReference>
<accession>A0A917BX46</accession>
<dbReference type="GO" id="GO:0034069">
    <property type="term" value="F:aminoglycoside N-acetyltransferase activity"/>
    <property type="evidence" value="ECO:0007669"/>
    <property type="project" value="TreeGrafter"/>
</dbReference>
<dbReference type="SUPFAM" id="SSF55718">
    <property type="entry name" value="SCP-like"/>
    <property type="match status" value="1"/>
</dbReference>
<dbReference type="Pfam" id="PF13527">
    <property type="entry name" value="Acetyltransf_9"/>
    <property type="match status" value="1"/>
</dbReference>
<feature type="domain" description="Enhanced intracellular survival protein" evidence="1">
    <location>
        <begin position="297"/>
        <end position="400"/>
    </location>
</feature>
<gene>
    <name evidence="3" type="ORF">GCM10010912_03420</name>
</gene>
<dbReference type="AlphaFoldDB" id="A0A917BX46"/>
<sequence length="403" mass="47419">MSRKKLFKMQKVDVTHLEQYNQLLRYVFQVTNNDLHKIGWEERDMVHAKSPVLEQADVLGWFYGDKLVSQVAVYPFQVRIFNRTYDMGGLTGVGTFPEYSSQGLMHKLLYQSLANMREKKQSISYLYPYSIPYYRKKGWEIISDKIVFEVNDYQLTKNKQVSGEVERVDIKSDDVKEVYERFSLQTHGAMLRGDLAWNEYWRWDSDDLTAAVYYNDDRQPDGYILYWIEDEVFHIKDMIFVNEEARSGLWNFISAHFSMISKVVGNIHTDEPLAFLLEDADIKETISPYYMARIVDLEQFIAQYPFKPNSGEREWTFTLDDPLLSWNQGTFTLRIHPNGKGEVFPTTERSSARINIQTMTTMLLGYKRPDYLHKIGRITCSPTTLDMLEDAIEQQTPYFSDYF</sequence>
<dbReference type="InterPro" id="IPR016181">
    <property type="entry name" value="Acyl_CoA_acyltransferase"/>
</dbReference>
<reference evidence="3" key="1">
    <citation type="journal article" date="2014" name="Int. J. Syst. Evol. Microbiol.">
        <title>Complete genome sequence of Corynebacterium casei LMG S-19264T (=DSM 44701T), isolated from a smear-ripened cheese.</title>
        <authorList>
            <consortium name="US DOE Joint Genome Institute (JGI-PGF)"/>
            <person name="Walter F."/>
            <person name="Albersmeier A."/>
            <person name="Kalinowski J."/>
            <person name="Ruckert C."/>
        </authorList>
    </citation>
    <scope>NUCLEOTIDE SEQUENCE</scope>
    <source>
        <strain evidence="3">CGMCC 1.16134</strain>
    </source>
</reference>
<dbReference type="InterPro" id="IPR025559">
    <property type="entry name" value="Eis_dom"/>
</dbReference>
<proteinExistence type="predicted"/>
<dbReference type="Proteomes" id="UP000637643">
    <property type="component" value="Unassembled WGS sequence"/>
</dbReference>
<feature type="domain" description="Eis-like acetyltransferase" evidence="2">
    <location>
        <begin position="188"/>
        <end position="294"/>
    </location>
</feature>
<name>A0A917BX46_9BACL</name>
<dbReference type="Gene3D" id="3.40.630.30">
    <property type="match status" value="2"/>
</dbReference>
<dbReference type="PANTHER" id="PTHR37817:SF1">
    <property type="entry name" value="N-ACETYLTRANSFERASE EIS"/>
    <property type="match status" value="1"/>
</dbReference>
<dbReference type="Pfam" id="PF17668">
    <property type="entry name" value="Acetyltransf_17"/>
    <property type="match status" value="1"/>
</dbReference>
<dbReference type="SUPFAM" id="SSF55729">
    <property type="entry name" value="Acyl-CoA N-acyltransferases (Nat)"/>
    <property type="match status" value="1"/>
</dbReference>